<evidence type="ECO:0000313" key="2">
    <source>
        <dbReference type="Proteomes" id="UP000194565"/>
    </source>
</evidence>
<sequence length="79" mass="8472">MTARRDYSMTDPDVGVAPLRQTGAPVRITGKAGKIAVCTANSVIASCRSGHKNPFQFHKRTCMFWLRLSPGAAPVANSP</sequence>
<comment type="caution">
    <text evidence="1">The sequence shown here is derived from an EMBL/GenBank/DDBJ whole genome shotgun (WGS) entry which is preliminary data.</text>
</comment>
<gene>
    <name evidence="1" type="ORF">HC62_18245</name>
</gene>
<name>A0A251ZZ44_9PROT</name>
<proteinExistence type="predicted"/>
<evidence type="ECO:0000313" key="1">
    <source>
        <dbReference type="EMBL" id="OUI79950.1"/>
    </source>
</evidence>
<reference evidence="1 2" key="1">
    <citation type="submission" date="2014-06" db="EMBL/GenBank/DDBJ databases">
        <authorList>
            <person name="Ju J."/>
            <person name="Zhang J."/>
        </authorList>
    </citation>
    <scope>NUCLEOTIDE SEQUENCE [LARGE SCALE GENOMIC DNA]</scope>
    <source>
        <strain evidence="1">DmW_042</strain>
    </source>
</reference>
<dbReference type="AlphaFoldDB" id="A0A251ZZ44"/>
<organism evidence="1 2">
    <name type="scientific">Acetobacter tropicalis</name>
    <dbReference type="NCBI Taxonomy" id="104102"/>
    <lineage>
        <taxon>Bacteria</taxon>
        <taxon>Pseudomonadati</taxon>
        <taxon>Pseudomonadota</taxon>
        <taxon>Alphaproteobacteria</taxon>
        <taxon>Acetobacterales</taxon>
        <taxon>Acetobacteraceae</taxon>
        <taxon>Acetobacter</taxon>
    </lineage>
</organism>
<dbReference type="Proteomes" id="UP000194565">
    <property type="component" value="Unassembled WGS sequence"/>
</dbReference>
<accession>A0A251ZZ44</accession>
<protein>
    <submittedName>
        <fullName evidence="1">Uncharacterized protein</fullName>
    </submittedName>
</protein>
<dbReference type="EMBL" id="JOMM01000088">
    <property type="protein sequence ID" value="OUI79950.1"/>
    <property type="molecule type" value="Genomic_DNA"/>
</dbReference>